<organism evidence="2 3">
    <name type="scientific">Microbulbifer spongiae</name>
    <dbReference type="NCBI Taxonomy" id="2944933"/>
    <lineage>
        <taxon>Bacteria</taxon>
        <taxon>Pseudomonadati</taxon>
        <taxon>Pseudomonadota</taxon>
        <taxon>Gammaproteobacteria</taxon>
        <taxon>Cellvibrionales</taxon>
        <taxon>Microbulbiferaceae</taxon>
        <taxon>Microbulbifer</taxon>
    </lineage>
</organism>
<dbReference type="EMBL" id="CP098023">
    <property type="protein sequence ID" value="WKD48315.1"/>
    <property type="molecule type" value="Genomic_DNA"/>
</dbReference>
<evidence type="ECO:0000313" key="2">
    <source>
        <dbReference type="EMBL" id="WKD48315.1"/>
    </source>
</evidence>
<dbReference type="Proteomes" id="UP001321520">
    <property type="component" value="Chromosome"/>
</dbReference>
<evidence type="ECO:0000256" key="1">
    <source>
        <dbReference type="SAM" id="SignalP"/>
    </source>
</evidence>
<proteinExistence type="predicted"/>
<name>A0ABY9E5M2_9GAMM</name>
<gene>
    <name evidence="2" type="ORF">M8T91_10240</name>
</gene>
<feature type="signal peptide" evidence="1">
    <location>
        <begin position="1"/>
        <end position="30"/>
    </location>
</feature>
<sequence length="133" mass="14560">MKHAPSRFRTRLASLATLLLLMLQVQAVLACEMMDRPASGAVCCCDHTAADSEPPMDCCEYEAQVSLKTPLDGHQAALTTAPLTPELPQFAPPPTYQWPQILAPPAPTRATGLLSHLPYPGNRTWLDTLRLRI</sequence>
<accession>A0ABY9E5M2</accession>
<feature type="chain" id="PRO_5047470682" description="Secreted protein" evidence="1">
    <location>
        <begin position="31"/>
        <end position="133"/>
    </location>
</feature>
<protein>
    <recommendedName>
        <fullName evidence="4">Secreted protein</fullName>
    </recommendedName>
</protein>
<dbReference type="RefSeq" id="WP_301414032.1">
    <property type="nucleotide sequence ID" value="NZ_CP098023.1"/>
</dbReference>
<dbReference type="PROSITE" id="PS51257">
    <property type="entry name" value="PROKAR_LIPOPROTEIN"/>
    <property type="match status" value="1"/>
</dbReference>
<evidence type="ECO:0000313" key="3">
    <source>
        <dbReference type="Proteomes" id="UP001321520"/>
    </source>
</evidence>
<reference evidence="2 3" key="1">
    <citation type="submission" date="2022-05" db="EMBL/GenBank/DDBJ databases">
        <title>Microbulbifer sp. nov., isolated from sponge.</title>
        <authorList>
            <person name="Gao L."/>
        </authorList>
    </citation>
    <scope>NUCLEOTIDE SEQUENCE [LARGE SCALE GENOMIC DNA]</scope>
    <source>
        <strain evidence="2 3">MI-G</strain>
    </source>
</reference>
<keyword evidence="3" id="KW-1185">Reference proteome</keyword>
<evidence type="ECO:0008006" key="4">
    <source>
        <dbReference type="Google" id="ProtNLM"/>
    </source>
</evidence>
<keyword evidence="1" id="KW-0732">Signal</keyword>